<accession>A0A844A835</accession>
<dbReference type="Proteomes" id="UP000466694">
    <property type="component" value="Unassembled WGS sequence"/>
</dbReference>
<proteinExistence type="predicted"/>
<comment type="caution">
    <text evidence="1">The sequence shown here is derived from an EMBL/GenBank/DDBJ whole genome shotgun (WGS) entry which is preliminary data.</text>
</comment>
<reference evidence="1 2" key="1">
    <citation type="journal article" date="2013" name="Genome Biol.">
        <title>Comparative genomics of the core and accessory genomes of 48 Sinorhizobium strains comprising five genospecies.</title>
        <authorList>
            <person name="Sugawara M."/>
            <person name="Epstein B."/>
            <person name="Badgley B.D."/>
            <person name="Unno T."/>
            <person name="Xu L."/>
            <person name="Reese J."/>
            <person name="Gyaneshwar P."/>
            <person name="Denny R."/>
            <person name="Mudge J."/>
            <person name="Bharti A.K."/>
            <person name="Farmer A.D."/>
            <person name="May G.D."/>
            <person name="Woodward J.E."/>
            <person name="Medigue C."/>
            <person name="Vallenet D."/>
            <person name="Lajus A."/>
            <person name="Rouy Z."/>
            <person name="Martinez-Vaz B."/>
            <person name="Tiffin P."/>
            <person name="Young N.D."/>
            <person name="Sadowsky M.J."/>
        </authorList>
    </citation>
    <scope>NUCLEOTIDE SEQUENCE [LARGE SCALE GENOMIC DNA]</scope>
    <source>
        <strain evidence="1 2">USDA205</strain>
    </source>
</reference>
<evidence type="ECO:0000313" key="2">
    <source>
        <dbReference type="Proteomes" id="UP000466694"/>
    </source>
</evidence>
<gene>
    <name evidence="1" type="ORF">GHK48_06665</name>
</gene>
<dbReference type="EMBL" id="WISZ01000063">
    <property type="protein sequence ID" value="MQX08005.1"/>
    <property type="molecule type" value="Genomic_DNA"/>
</dbReference>
<dbReference type="RefSeq" id="WP_141322322.1">
    <property type="nucleotide sequence ID" value="NZ_BJNI01000124.1"/>
</dbReference>
<dbReference type="AlphaFoldDB" id="A0A844A835"/>
<name>A0A844A835_RHIFR</name>
<organism evidence="1 2">
    <name type="scientific">Rhizobium fredii</name>
    <name type="common">Sinorhizobium fredii</name>
    <dbReference type="NCBI Taxonomy" id="380"/>
    <lineage>
        <taxon>Bacteria</taxon>
        <taxon>Pseudomonadati</taxon>
        <taxon>Pseudomonadota</taxon>
        <taxon>Alphaproteobacteria</taxon>
        <taxon>Hyphomicrobiales</taxon>
        <taxon>Rhizobiaceae</taxon>
        <taxon>Sinorhizobium/Ensifer group</taxon>
        <taxon>Sinorhizobium</taxon>
    </lineage>
</organism>
<protein>
    <submittedName>
        <fullName evidence="1">Uncharacterized protein</fullName>
    </submittedName>
</protein>
<sequence length="141" mass="16275">MNDVDLPRHREQKASSHLVEMTPNLLDADVFRVPCESHLGRIEGQDQWRFLPLIKRCQLTLVPRFACVFASPARIAFESRVLIFAAVFSWRKRKKIKIFLTHFASKMSTRRDDAPMTTSRISLKLLEHLCHATDTTAVRAD</sequence>
<evidence type="ECO:0000313" key="1">
    <source>
        <dbReference type="EMBL" id="MQX08005.1"/>
    </source>
</evidence>
<dbReference type="GeneID" id="48977843"/>